<keyword evidence="2" id="KW-1185">Reference proteome</keyword>
<sequence>MNLNFNFPDLVADPSYSFAPTGTVLPSFRPSAFTNTARSRDDDARRYDVELRRVLAGQTEGLEVQEERVYRAEGNIRDFGSTFLLPPGRRQTQAEAEIARSRSPTVSDGHAAEGRQEDNQADVSELPTPEAEEEEDEEDEGDGERDLDDDMEDRDASYGSGDGDASG</sequence>
<proteinExistence type="predicted"/>
<gene>
    <name evidence="1" type="ORF">QFC20_006259</name>
</gene>
<dbReference type="EMBL" id="JASBWS010000106">
    <property type="protein sequence ID" value="KAJ9097063.1"/>
    <property type="molecule type" value="Genomic_DNA"/>
</dbReference>
<comment type="caution">
    <text evidence="1">The sequence shown here is derived from an EMBL/GenBank/DDBJ whole genome shotgun (WGS) entry which is preliminary data.</text>
</comment>
<reference evidence="1" key="1">
    <citation type="submission" date="2023-04" db="EMBL/GenBank/DDBJ databases">
        <title>Draft Genome sequencing of Naganishia species isolated from polar environments using Oxford Nanopore Technology.</title>
        <authorList>
            <person name="Leo P."/>
            <person name="Venkateswaran K."/>
        </authorList>
    </citation>
    <scope>NUCLEOTIDE SEQUENCE</scope>
    <source>
        <strain evidence="1">MNA-CCFEE 5262</strain>
    </source>
</reference>
<evidence type="ECO:0000313" key="1">
    <source>
        <dbReference type="EMBL" id="KAJ9097063.1"/>
    </source>
</evidence>
<accession>A0ACC2VD65</accession>
<dbReference type="Proteomes" id="UP001230649">
    <property type="component" value="Unassembled WGS sequence"/>
</dbReference>
<organism evidence="1 2">
    <name type="scientific">Naganishia adeliensis</name>
    <dbReference type="NCBI Taxonomy" id="92952"/>
    <lineage>
        <taxon>Eukaryota</taxon>
        <taxon>Fungi</taxon>
        <taxon>Dikarya</taxon>
        <taxon>Basidiomycota</taxon>
        <taxon>Agaricomycotina</taxon>
        <taxon>Tremellomycetes</taxon>
        <taxon>Filobasidiales</taxon>
        <taxon>Filobasidiaceae</taxon>
        <taxon>Naganishia</taxon>
    </lineage>
</organism>
<protein>
    <submittedName>
        <fullName evidence="1">Uncharacterized protein</fullName>
    </submittedName>
</protein>
<name>A0ACC2VD65_9TREE</name>
<evidence type="ECO:0000313" key="2">
    <source>
        <dbReference type="Proteomes" id="UP001230649"/>
    </source>
</evidence>